<dbReference type="EMBL" id="LXTC01000006">
    <property type="protein sequence ID" value="OBA19567.1"/>
    <property type="molecule type" value="Genomic_DNA"/>
</dbReference>
<feature type="binding site" evidence="6">
    <location>
        <position position="52"/>
    </location>
    <ligand>
        <name>substrate</name>
    </ligand>
</feature>
<dbReference type="Gene3D" id="3.40.50.10420">
    <property type="entry name" value="NagB/RpiA/CoA transferase-like"/>
    <property type="match status" value="1"/>
</dbReference>
<dbReference type="InterPro" id="IPR037171">
    <property type="entry name" value="NagB/RpiA_transferase-like"/>
</dbReference>
<keyword evidence="7" id="KW-0479">Metal-binding</keyword>
<evidence type="ECO:0000313" key="8">
    <source>
        <dbReference type="EMBL" id="OBA19567.1"/>
    </source>
</evidence>
<dbReference type="EC" id="6.3.3.2" evidence="5 7"/>
<proteinExistence type="inferred from homology"/>
<keyword evidence="3 6" id="KW-0067">ATP-binding</keyword>
<dbReference type="GeneID" id="30032067"/>
<name>A0A1A0H6N1_9ASCO</name>
<dbReference type="RefSeq" id="XP_018710095.1">
    <property type="nucleotide sequence ID" value="XM_018859091.1"/>
</dbReference>
<feature type="binding site" evidence="6">
    <location>
        <begin position="6"/>
        <end position="10"/>
    </location>
    <ligand>
        <name>ATP</name>
        <dbReference type="ChEBI" id="CHEBI:30616"/>
    </ligand>
</feature>
<feature type="binding site" evidence="6">
    <location>
        <begin position="143"/>
        <end position="151"/>
    </location>
    <ligand>
        <name>ATP</name>
        <dbReference type="ChEBI" id="CHEBI:30616"/>
    </ligand>
</feature>
<dbReference type="Pfam" id="PF01812">
    <property type="entry name" value="5-FTHF_cyc-lig"/>
    <property type="match status" value="1"/>
</dbReference>
<evidence type="ECO:0000256" key="2">
    <source>
        <dbReference type="ARBA" id="ARBA00022741"/>
    </source>
</evidence>
<evidence type="ECO:0000256" key="5">
    <source>
        <dbReference type="ARBA" id="ARBA00038966"/>
    </source>
</evidence>
<dbReference type="Proteomes" id="UP000092555">
    <property type="component" value="Unassembled WGS sequence"/>
</dbReference>
<comment type="caution">
    <text evidence="8">The sequence shown here is derived from an EMBL/GenBank/DDBJ whole genome shotgun (WGS) entry which is preliminary data.</text>
</comment>
<keyword evidence="2 6" id="KW-0547">Nucleotide-binding</keyword>
<evidence type="ECO:0000256" key="4">
    <source>
        <dbReference type="ARBA" id="ARBA00036539"/>
    </source>
</evidence>
<dbReference type="InterPro" id="IPR024185">
    <property type="entry name" value="FTHF_cligase-like_sf"/>
</dbReference>
<dbReference type="NCBIfam" id="TIGR02727">
    <property type="entry name" value="MTHFS_bact"/>
    <property type="match status" value="1"/>
</dbReference>
<dbReference type="PANTHER" id="PTHR23407">
    <property type="entry name" value="ATPASE INHIBITOR/5-FORMYLTETRAHYDROFOLATE CYCLO-LIGASE"/>
    <property type="match status" value="1"/>
</dbReference>
<protein>
    <recommendedName>
        <fullName evidence="5 7">5-formyltetrahydrofolate cyclo-ligase</fullName>
        <ecNumber evidence="5 7">6.3.3.2</ecNumber>
    </recommendedName>
</protein>
<dbReference type="STRING" id="869754.A0A1A0H6N1"/>
<evidence type="ECO:0000313" key="9">
    <source>
        <dbReference type="Proteomes" id="UP000092555"/>
    </source>
</evidence>
<comment type="catalytic activity">
    <reaction evidence="4 7">
        <text>(6S)-5-formyl-5,6,7,8-tetrahydrofolate + ATP = (6R)-5,10-methenyltetrahydrofolate + ADP + phosphate</text>
        <dbReference type="Rhea" id="RHEA:10488"/>
        <dbReference type="ChEBI" id="CHEBI:30616"/>
        <dbReference type="ChEBI" id="CHEBI:43474"/>
        <dbReference type="ChEBI" id="CHEBI:57455"/>
        <dbReference type="ChEBI" id="CHEBI:57457"/>
        <dbReference type="ChEBI" id="CHEBI:456216"/>
        <dbReference type="EC" id="6.3.3.2"/>
    </reaction>
</comment>
<evidence type="ECO:0000256" key="7">
    <source>
        <dbReference type="RuleBase" id="RU361279"/>
    </source>
</evidence>
<comment type="similarity">
    <text evidence="1 7">Belongs to the 5-formyltetrahydrofolate cyclo-ligase family.</text>
</comment>
<dbReference type="PANTHER" id="PTHR23407:SF1">
    <property type="entry name" value="5-FORMYLTETRAHYDROFOLATE CYCLO-LIGASE"/>
    <property type="match status" value="1"/>
</dbReference>
<dbReference type="InterPro" id="IPR002698">
    <property type="entry name" value="FTHF_cligase"/>
</dbReference>
<dbReference type="GO" id="GO:0046872">
    <property type="term" value="F:metal ion binding"/>
    <property type="evidence" value="ECO:0007669"/>
    <property type="project" value="UniProtKB-KW"/>
</dbReference>
<keyword evidence="8" id="KW-0436">Ligase</keyword>
<sequence length="201" mass="22532">MSRLAKNDLRKAIKTKLSHLSEARLAEQSQSVFDALIKHQEFRNAKSVALFMSMPRVETSTGPILRYCFDHEKTVFLPKCLPPSSLGNSMTFLNVKTLDEVNALQPAGKYKLREPAQGEDAMETGNLDLIIVPGVAFTLLGNRLGHGAGYYDKFLHDFQAKFDRVPYLMGVCLAEQLAENVPIEPHDWTMNHVIVGRGMQE</sequence>
<dbReference type="GO" id="GO:0035999">
    <property type="term" value="P:tetrahydrofolate interconversion"/>
    <property type="evidence" value="ECO:0007669"/>
    <property type="project" value="TreeGrafter"/>
</dbReference>
<feature type="binding site" evidence="6">
    <location>
        <position position="58"/>
    </location>
    <ligand>
        <name>substrate</name>
    </ligand>
</feature>
<reference evidence="8 9" key="1">
    <citation type="submission" date="2016-05" db="EMBL/GenBank/DDBJ databases">
        <title>Comparative genomics of biotechnologically important yeasts.</title>
        <authorList>
            <consortium name="DOE Joint Genome Institute"/>
            <person name="Riley R."/>
            <person name="Haridas S."/>
            <person name="Wolfe K.H."/>
            <person name="Lopes M.R."/>
            <person name="Hittinger C.T."/>
            <person name="Goker M."/>
            <person name="Salamov A."/>
            <person name="Wisecaver J."/>
            <person name="Long T.M."/>
            <person name="Aerts A.L."/>
            <person name="Barry K."/>
            <person name="Choi C."/>
            <person name="Clum A."/>
            <person name="Coughlan A.Y."/>
            <person name="Deshpande S."/>
            <person name="Douglass A.P."/>
            <person name="Hanson S.J."/>
            <person name="Klenk H.-P."/>
            <person name="LaButti K."/>
            <person name="Lapidus A."/>
            <person name="Lindquist E."/>
            <person name="Lipzen A."/>
            <person name="Meier-kolthoff J.P."/>
            <person name="Ohm R.A."/>
            <person name="Otillar R.P."/>
            <person name="Pangilinan J."/>
            <person name="Peng Y."/>
            <person name="Rokas A."/>
            <person name="Rosa C.A."/>
            <person name="Scheuner C."/>
            <person name="Sibirny A.A."/>
            <person name="Slot J.C."/>
            <person name="Stielow J.B."/>
            <person name="Sun H."/>
            <person name="Kurtzman C.P."/>
            <person name="Blackwell M."/>
            <person name="Grigoriev I.V."/>
            <person name="Jeffries T.W."/>
        </authorList>
    </citation>
    <scope>NUCLEOTIDE SEQUENCE [LARGE SCALE GENOMIC DNA]</scope>
    <source>
        <strain evidence="8 9">NRRL YB-4993</strain>
    </source>
</reference>
<dbReference type="GO" id="GO:0030272">
    <property type="term" value="F:5-formyltetrahydrofolate cyclo-ligase activity"/>
    <property type="evidence" value="ECO:0007669"/>
    <property type="project" value="UniProtKB-EC"/>
</dbReference>
<organism evidence="8 9">
    <name type="scientific">Metschnikowia bicuspidata var. bicuspidata NRRL YB-4993</name>
    <dbReference type="NCBI Taxonomy" id="869754"/>
    <lineage>
        <taxon>Eukaryota</taxon>
        <taxon>Fungi</taxon>
        <taxon>Dikarya</taxon>
        <taxon>Ascomycota</taxon>
        <taxon>Saccharomycotina</taxon>
        <taxon>Pichiomycetes</taxon>
        <taxon>Metschnikowiaceae</taxon>
        <taxon>Metschnikowia</taxon>
    </lineage>
</organism>
<accession>A0A1A0H6N1</accession>
<comment type="cofactor">
    <cofactor evidence="7">
        <name>Mg(2+)</name>
        <dbReference type="ChEBI" id="CHEBI:18420"/>
    </cofactor>
</comment>
<evidence type="ECO:0000256" key="3">
    <source>
        <dbReference type="ARBA" id="ARBA00022840"/>
    </source>
</evidence>
<dbReference type="GO" id="GO:0009396">
    <property type="term" value="P:folic acid-containing compound biosynthetic process"/>
    <property type="evidence" value="ECO:0007669"/>
    <property type="project" value="EnsemblFungi"/>
</dbReference>
<keyword evidence="7" id="KW-0460">Magnesium</keyword>
<evidence type="ECO:0000256" key="6">
    <source>
        <dbReference type="PIRSR" id="PIRSR006806-1"/>
    </source>
</evidence>
<evidence type="ECO:0000256" key="1">
    <source>
        <dbReference type="ARBA" id="ARBA00010638"/>
    </source>
</evidence>
<dbReference type="AlphaFoldDB" id="A0A1A0H6N1"/>
<dbReference type="GO" id="GO:0005524">
    <property type="term" value="F:ATP binding"/>
    <property type="evidence" value="ECO:0007669"/>
    <property type="project" value="UniProtKB-KW"/>
</dbReference>
<keyword evidence="9" id="KW-1185">Reference proteome</keyword>
<gene>
    <name evidence="8" type="ORF">METBIDRAFT_79575</name>
</gene>
<dbReference type="PIRSF" id="PIRSF006806">
    <property type="entry name" value="FTHF_cligase"/>
    <property type="match status" value="1"/>
</dbReference>
<dbReference type="SUPFAM" id="SSF100950">
    <property type="entry name" value="NagB/RpiA/CoA transferase-like"/>
    <property type="match status" value="1"/>
</dbReference>
<dbReference type="OrthoDB" id="2015992at2759"/>
<dbReference type="GO" id="GO:0005739">
    <property type="term" value="C:mitochondrion"/>
    <property type="evidence" value="ECO:0007669"/>
    <property type="project" value="TreeGrafter"/>
</dbReference>